<dbReference type="AlphaFoldDB" id="A0A1E4RX81"/>
<keyword evidence="2" id="KW-1185">Reference proteome</keyword>
<dbReference type="Pfam" id="PF10450">
    <property type="entry name" value="POC1"/>
    <property type="match status" value="1"/>
</dbReference>
<dbReference type="EMBL" id="KV453938">
    <property type="protein sequence ID" value="ODV71801.1"/>
    <property type="molecule type" value="Genomic_DNA"/>
</dbReference>
<dbReference type="Proteomes" id="UP000094389">
    <property type="component" value="Unassembled WGS sequence"/>
</dbReference>
<dbReference type="OMA" id="ELLAICC"/>
<proteinExistence type="predicted"/>
<dbReference type="Gene3D" id="3.40.50.12120">
    <property type="entry name" value="POC1 chaperone"/>
    <property type="match status" value="1"/>
</dbReference>
<accession>A0A1E4RX81</accession>
<protein>
    <recommendedName>
        <fullName evidence="3">Proteasome assembly chaperone 1</fullName>
    </recommendedName>
</protein>
<evidence type="ECO:0008006" key="3">
    <source>
        <dbReference type="Google" id="ProtNLM"/>
    </source>
</evidence>
<organism evidence="1 2">
    <name type="scientific">Cyberlindnera jadinii (strain ATCC 18201 / CBS 1600 / BCRC 20928 / JCM 3617 / NBRC 0987 / NRRL Y-1542)</name>
    <name type="common">Torula yeast</name>
    <name type="synonym">Candida utilis</name>
    <dbReference type="NCBI Taxonomy" id="983966"/>
    <lineage>
        <taxon>Eukaryota</taxon>
        <taxon>Fungi</taxon>
        <taxon>Dikarya</taxon>
        <taxon>Ascomycota</taxon>
        <taxon>Saccharomycotina</taxon>
        <taxon>Saccharomycetes</taxon>
        <taxon>Phaffomycetales</taxon>
        <taxon>Phaffomycetaceae</taxon>
        <taxon>Cyberlindnera</taxon>
    </lineage>
</organism>
<dbReference type="GO" id="GO:0043248">
    <property type="term" value="P:proteasome assembly"/>
    <property type="evidence" value="ECO:0007669"/>
    <property type="project" value="InterPro"/>
</dbReference>
<evidence type="ECO:0000313" key="1">
    <source>
        <dbReference type="EMBL" id="ODV71801.1"/>
    </source>
</evidence>
<dbReference type="STRING" id="983966.A0A1E4RX81"/>
<dbReference type="OrthoDB" id="3980818at2759"/>
<dbReference type="InterPro" id="IPR038605">
    <property type="entry name" value="Pba1_sf"/>
</dbReference>
<sequence length="261" mass="29052">MAFKPWTETKTPRHVIDDLDDDFTTDVDLPSVEIVGQLDTLHGSLVIVSDNLKIYNDILLKHYGKPVVNASIVVRKKFIQRLDTDEYIESEQLYSTSGEVTYEEAVSATVDIVSYPELNLIVMPKFGLDKVNYNLIAQLLLNEVKIPIISISPGQIPYSDTVCSLGDTPETLEFPGLVPPFVITGISGSILSYSKALNIPHNYVLILQSEGVPGFEKINQQSIVQVAKFLKAKFSLYDKFDQDCDKSLSYGKAVNNLGLYL</sequence>
<dbReference type="GeneID" id="30988225"/>
<dbReference type="RefSeq" id="XP_020068840.1">
    <property type="nucleotide sequence ID" value="XM_020213829.1"/>
</dbReference>
<reference evidence="1 2" key="1">
    <citation type="journal article" date="2016" name="Proc. Natl. Acad. Sci. U.S.A.">
        <title>Comparative genomics of biotechnologically important yeasts.</title>
        <authorList>
            <person name="Riley R."/>
            <person name="Haridas S."/>
            <person name="Wolfe K.H."/>
            <person name="Lopes M.R."/>
            <person name="Hittinger C.T."/>
            <person name="Goeker M."/>
            <person name="Salamov A.A."/>
            <person name="Wisecaver J.H."/>
            <person name="Long T.M."/>
            <person name="Calvey C.H."/>
            <person name="Aerts A.L."/>
            <person name="Barry K.W."/>
            <person name="Choi C."/>
            <person name="Clum A."/>
            <person name="Coughlan A.Y."/>
            <person name="Deshpande S."/>
            <person name="Douglass A.P."/>
            <person name="Hanson S.J."/>
            <person name="Klenk H.-P."/>
            <person name="LaButti K.M."/>
            <person name="Lapidus A."/>
            <person name="Lindquist E.A."/>
            <person name="Lipzen A.M."/>
            <person name="Meier-Kolthoff J.P."/>
            <person name="Ohm R.A."/>
            <person name="Otillar R.P."/>
            <person name="Pangilinan J.L."/>
            <person name="Peng Y."/>
            <person name="Rokas A."/>
            <person name="Rosa C.A."/>
            <person name="Scheuner C."/>
            <person name="Sibirny A.A."/>
            <person name="Slot J.C."/>
            <person name="Stielow J.B."/>
            <person name="Sun H."/>
            <person name="Kurtzman C.P."/>
            <person name="Blackwell M."/>
            <person name="Grigoriev I.V."/>
            <person name="Jeffries T.W."/>
        </authorList>
    </citation>
    <scope>NUCLEOTIDE SEQUENCE [LARGE SCALE GENOMIC DNA]</scope>
    <source>
        <strain evidence="2">ATCC 18201 / CBS 1600 / BCRC 20928 / JCM 3617 / NBRC 0987 / NRRL Y-1542</strain>
    </source>
</reference>
<evidence type="ECO:0000313" key="2">
    <source>
        <dbReference type="Proteomes" id="UP000094389"/>
    </source>
</evidence>
<name>A0A1E4RX81_CYBJN</name>
<dbReference type="InterPro" id="IPR018855">
    <property type="entry name" value="Psome_chaperone_1_fun"/>
</dbReference>
<gene>
    <name evidence="1" type="ORF">CYBJADRAFT_164101</name>
</gene>